<sequence>MIIIIFKIILAIMAGVLMIDLLNFLIVITHNIVHKNYLIDKNLMKMSELYDIYKRMLKVRGRTYKVKDFDIYANVFSFKNIGTSINKEGNCFGLIYLIKGIFNDEIPKRIVKNGKEIYDITFINKSLNEYKITNEIAQLVYDDIDNCTKEKECTEISCDKATFLYHENLMELLEPEEIYKRFFDDDSEMLTQYKMNDENNNISEILKAIEYYQNEIDNHKSKFKISFSYRQIFRNKIDVKDYFYATLQLVLNRNIKFRSVKYIKDQIINKIDNHKLVVVLINSMKFGGHAILAYKYEIIDEDIVKIYIYDCNMPLFDENSELNTAINKDIINNTYILFVKVKGKWQYIYCPIINGNYIYEGKYNSYVPDTELGIVAD</sequence>
<reference evidence="3 4" key="1">
    <citation type="submission" date="2020-08" db="EMBL/GenBank/DDBJ databases">
        <title>A Genomic Blueprint of the Chicken Gut Microbiome.</title>
        <authorList>
            <person name="Gilroy R."/>
            <person name="Ravi A."/>
            <person name="Getino M."/>
            <person name="Pursley I."/>
            <person name="Horton D.L."/>
            <person name="Alikhan N.-F."/>
            <person name="Baker D."/>
            <person name="Gharbi K."/>
            <person name="Hall N."/>
            <person name="Watson M."/>
            <person name="Adriaenssens E.M."/>
            <person name="Foster-Nyarko E."/>
            <person name="Jarju S."/>
            <person name="Secka A."/>
            <person name="Antonio M."/>
            <person name="Oren A."/>
            <person name="Chaudhuri R."/>
            <person name="La Ragione R.M."/>
            <person name="Hildebrand F."/>
            <person name="Pallen M.J."/>
        </authorList>
    </citation>
    <scope>NUCLEOTIDE SEQUENCE [LARGE SCALE GENOMIC DNA]</scope>
    <source>
        <strain evidence="3 4">Sa3CVN1</strain>
    </source>
</reference>
<feature type="coiled-coil region" evidence="1">
    <location>
        <begin position="195"/>
        <end position="222"/>
    </location>
</feature>
<keyword evidence="4" id="KW-1185">Reference proteome</keyword>
<keyword evidence="2" id="KW-0472">Membrane</keyword>
<accession>A0ABR8PZ73</accession>
<feature type="transmembrane region" description="Helical" evidence="2">
    <location>
        <begin position="7"/>
        <end position="28"/>
    </location>
</feature>
<comment type="caution">
    <text evidence="3">The sequence shown here is derived from an EMBL/GenBank/DDBJ whole genome shotgun (WGS) entry which is preliminary data.</text>
</comment>
<evidence type="ECO:0000313" key="3">
    <source>
        <dbReference type="EMBL" id="MBD7913481.1"/>
    </source>
</evidence>
<dbReference type="RefSeq" id="WP_191770403.1">
    <property type="nucleotide sequence ID" value="NZ_JACSRA010000057.1"/>
</dbReference>
<evidence type="ECO:0000313" key="4">
    <source>
        <dbReference type="Proteomes" id="UP000627781"/>
    </source>
</evidence>
<keyword evidence="2" id="KW-0812">Transmembrane</keyword>
<protein>
    <recommendedName>
        <fullName evidence="5">Peptidase C39-like domain-containing protein</fullName>
    </recommendedName>
</protein>
<dbReference type="EMBL" id="JACSRA010000057">
    <property type="protein sequence ID" value="MBD7913481.1"/>
    <property type="molecule type" value="Genomic_DNA"/>
</dbReference>
<gene>
    <name evidence="3" type="ORF">H9661_19195</name>
</gene>
<name>A0ABR8PZ73_9CLOT</name>
<keyword evidence="2" id="KW-1133">Transmembrane helix</keyword>
<evidence type="ECO:0008006" key="5">
    <source>
        <dbReference type="Google" id="ProtNLM"/>
    </source>
</evidence>
<dbReference type="Proteomes" id="UP000627781">
    <property type="component" value="Unassembled WGS sequence"/>
</dbReference>
<organism evidence="3 4">
    <name type="scientific">Clostridium cibarium</name>
    <dbReference type="NCBI Taxonomy" id="2762247"/>
    <lineage>
        <taxon>Bacteria</taxon>
        <taxon>Bacillati</taxon>
        <taxon>Bacillota</taxon>
        <taxon>Clostridia</taxon>
        <taxon>Eubacteriales</taxon>
        <taxon>Clostridiaceae</taxon>
        <taxon>Clostridium</taxon>
    </lineage>
</organism>
<evidence type="ECO:0000256" key="2">
    <source>
        <dbReference type="SAM" id="Phobius"/>
    </source>
</evidence>
<proteinExistence type="predicted"/>
<evidence type="ECO:0000256" key="1">
    <source>
        <dbReference type="SAM" id="Coils"/>
    </source>
</evidence>
<keyword evidence="1" id="KW-0175">Coiled coil</keyword>